<evidence type="ECO:0000256" key="3">
    <source>
        <dbReference type="ARBA" id="ARBA00023002"/>
    </source>
</evidence>
<dbReference type="Gene3D" id="3.40.50.1970">
    <property type="match status" value="1"/>
</dbReference>
<name>A0A9D1MXA3_9BACT</name>
<protein>
    <submittedName>
        <fullName evidence="7">Iron-containing alcohol dehydrogenase</fullName>
    </submittedName>
</protein>
<evidence type="ECO:0000256" key="2">
    <source>
        <dbReference type="ARBA" id="ARBA00007358"/>
    </source>
</evidence>
<evidence type="ECO:0000256" key="4">
    <source>
        <dbReference type="ARBA" id="ARBA00023027"/>
    </source>
</evidence>
<evidence type="ECO:0000256" key="1">
    <source>
        <dbReference type="ARBA" id="ARBA00001962"/>
    </source>
</evidence>
<keyword evidence="3" id="KW-0560">Oxidoreductase</keyword>
<dbReference type="EMBL" id="DVOC01000065">
    <property type="protein sequence ID" value="HIU91095.1"/>
    <property type="molecule type" value="Genomic_DNA"/>
</dbReference>
<dbReference type="GO" id="GO:0004022">
    <property type="term" value="F:alcohol dehydrogenase (NAD+) activity"/>
    <property type="evidence" value="ECO:0007669"/>
    <property type="project" value="TreeGrafter"/>
</dbReference>
<dbReference type="Pfam" id="PF00465">
    <property type="entry name" value="Fe-ADH"/>
    <property type="match status" value="1"/>
</dbReference>
<comment type="cofactor">
    <cofactor evidence="1">
        <name>Fe cation</name>
        <dbReference type="ChEBI" id="CHEBI:24875"/>
    </cofactor>
</comment>
<dbReference type="FunFam" id="1.20.1090.10:FF:000001">
    <property type="entry name" value="Aldehyde-alcohol dehydrogenase"/>
    <property type="match status" value="1"/>
</dbReference>
<dbReference type="InterPro" id="IPR056798">
    <property type="entry name" value="ADH_Fe_C"/>
</dbReference>
<proteinExistence type="inferred from homology"/>
<dbReference type="Pfam" id="PF25137">
    <property type="entry name" value="ADH_Fe_C"/>
    <property type="match status" value="1"/>
</dbReference>
<dbReference type="GO" id="GO:0046872">
    <property type="term" value="F:metal ion binding"/>
    <property type="evidence" value="ECO:0007669"/>
    <property type="project" value="InterPro"/>
</dbReference>
<organism evidence="7 8">
    <name type="scientific">Candidatus Fimimonas merdipullorum</name>
    <dbReference type="NCBI Taxonomy" id="2840822"/>
    <lineage>
        <taxon>Bacteria</taxon>
        <taxon>Pseudomonadati</taxon>
        <taxon>Myxococcota</taxon>
        <taxon>Myxococcia</taxon>
        <taxon>Myxococcales</taxon>
        <taxon>Cystobacterineae</taxon>
        <taxon>Myxococcaceae</taxon>
        <taxon>Myxococcaceae incertae sedis</taxon>
        <taxon>Candidatus Fimimonas</taxon>
    </lineage>
</organism>
<evidence type="ECO:0000259" key="5">
    <source>
        <dbReference type="Pfam" id="PF00465"/>
    </source>
</evidence>
<dbReference type="Gene3D" id="1.20.1090.10">
    <property type="entry name" value="Dehydroquinate synthase-like - alpha domain"/>
    <property type="match status" value="1"/>
</dbReference>
<evidence type="ECO:0000259" key="6">
    <source>
        <dbReference type="Pfam" id="PF25137"/>
    </source>
</evidence>
<gene>
    <name evidence="7" type="ORF">IAC72_03705</name>
</gene>
<dbReference type="AlphaFoldDB" id="A0A9D1MXA3"/>
<dbReference type="InterPro" id="IPR018211">
    <property type="entry name" value="ADH_Fe_CS"/>
</dbReference>
<feature type="domain" description="Alcohol dehydrogenase iron-type/glycerol dehydrogenase GldA" evidence="5">
    <location>
        <begin position="29"/>
        <end position="185"/>
    </location>
</feature>
<comment type="similarity">
    <text evidence="2">Belongs to the iron-containing alcohol dehydrogenase family.</text>
</comment>
<sequence length="392" mass="42401">MKFYKKVFCRVYQAAVRTAMVFMPWRQPELITGEGCFRSLPQKVGKGFPLVICDKSGVARGVTKGLENYPLYDGVLPNPTVAQVEEAVKLYEKNGCDCIVAVGGGSVMDCAKAVGARVARPDKSVNQLRGLLKVRKAIPTLYAVPTTAGTGSECTVAAVITDSEKQDKYAINDFALIPRYAVLDPLLTVGLPAHLTASTGMDALTHAVEAYVGRSNTSATKKQAEEATELIFRYLYAAYCDGGNVEARQQMQRAAYLAGLAFTRAYVGNVHAMAHSLGGRYGTAHGVANAVLLPVVLEEYGKCVHKKLARLAVLCNVAHSSDEASVAAKKFIEAIRALNEKTGIPDAFAEARRADVPFLAAHAAREANPLYPVPQLWDEKKFTQVFLKVIKD</sequence>
<accession>A0A9D1MXA3</accession>
<reference evidence="7" key="1">
    <citation type="submission" date="2020-10" db="EMBL/GenBank/DDBJ databases">
        <authorList>
            <person name="Gilroy R."/>
        </authorList>
    </citation>
    <scope>NUCLEOTIDE SEQUENCE</scope>
    <source>
        <strain evidence="7">ChiHjej12B11-7776</strain>
    </source>
</reference>
<dbReference type="InterPro" id="IPR001670">
    <property type="entry name" value="ADH_Fe/GldA"/>
</dbReference>
<evidence type="ECO:0000313" key="8">
    <source>
        <dbReference type="Proteomes" id="UP000886852"/>
    </source>
</evidence>
<dbReference type="Proteomes" id="UP000886852">
    <property type="component" value="Unassembled WGS sequence"/>
</dbReference>
<evidence type="ECO:0000313" key="7">
    <source>
        <dbReference type="EMBL" id="HIU91095.1"/>
    </source>
</evidence>
<reference evidence="7" key="2">
    <citation type="journal article" date="2021" name="PeerJ">
        <title>Extensive microbial diversity within the chicken gut microbiome revealed by metagenomics and culture.</title>
        <authorList>
            <person name="Gilroy R."/>
            <person name="Ravi A."/>
            <person name="Getino M."/>
            <person name="Pursley I."/>
            <person name="Horton D.L."/>
            <person name="Alikhan N.F."/>
            <person name="Baker D."/>
            <person name="Gharbi K."/>
            <person name="Hall N."/>
            <person name="Watson M."/>
            <person name="Adriaenssens E.M."/>
            <person name="Foster-Nyarko E."/>
            <person name="Jarju S."/>
            <person name="Secka A."/>
            <person name="Antonio M."/>
            <person name="Oren A."/>
            <person name="Chaudhuri R.R."/>
            <person name="La Ragione R."/>
            <person name="Hildebrand F."/>
            <person name="Pallen M.J."/>
        </authorList>
    </citation>
    <scope>NUCLEOTIDE SEQUENCE</scope>
    <source>
        <strain evidence="7">ChiHjej12B11-7776</strain>
    </source>
</reference>
<keyword evidence="4" id="KW-0520">NAD</keyword>
<dbReference type="PROSITE" id="PS00913">
    <property type="entry name" value="ADH_IRON_1"/>
    <property type="match status" value="1"/>
</dbReference>
<dbReference type="PROSITE" id="PS00060">
    <property type="entry name" value="ADH_IRON_2"/>
    <property type="match status" value="1"/>
</dbReference>
<dbReference type="FunFam" id="3.40.50.1970:FF:000003">
    <property type="entry name" value="Alcohol dehydrogenase, iron-containing"/>
    <property type="match status" value="1"/>
</dbReference>
<dbReference type="CDD" id="cd08189">
    <property type="entry name" value="Fe-ADH-like"/>
    <property type="match status" value="1"/>
</dbReference>
<dbReference type="InterPro" id="IPR039697">
    <property type="entry name" value="Alcohol_dehydrogenase_Fe"/>
</dbReference>
<dbReference type="PANTHER" id="PTHR11496:SF102">
    <property type="entry name" value="ALCOHOL DEHYDROGENASE 4"/>
    <property type="match status" value="1"/>
</dbReference>
<comment type="caution">
    <text evidence="7">The sequence shown here is derived from an EMBL/GenBank/DDBJ whole genome shotgun (WGS) entry which is preliminary data.</text>
</comment>
<dbReference type="PANTHER" id="PTHR11496">
    <property type="entry name" value="ALCOHOL DEHYDROGENASE"/>
    <property type="match status" value="1"/>
</dbReference>
<dbReference type="SUPFAM" id="SSF56796">
    <property type="entry name" value="Dehydroquinate synthase-like"/>
    <property type="match status" value="1"/>
</dbReference>
<feature type="domain" description="Fe-containing alcohol dehydrogenase-like C-terminal" evidence="6">
    <location>
        <begin position="196"/>
        <end position="386"/>
    </location>
</feature>